<dbReference type="Gene3D" id="3.40.50.150">
    <property type="entry name" value="Vaccinia Virus protein VP39"/>
    <property type="match status" value="1"/>
</dbReference>
<keyword evidence="1" id="KW-0808">Transferase</keyword>
<accession>A0ABP3YAR1</accession>
<dbReference type="InterPro" id="IPR029063">
    <property type="entry name" value="SAM-dependent_MTases_sf"/>
</dbReference>
<dbReference type="Proteomes" id="UP001500469">
    <property type="component" value="Unassembled WGS sequence"/>
</dbReference>
<dbReference type="Pfam" id="PF13489">
    <property type="entry name" value="Methyltransf_23"/>
    <property type="match status" value="1"/>
</dbReference>
<dbReference type="EMBL" id="BAAAFI010000002">
    <property type="protein sequence ID" value="GAA0877269.1"/>
    <property type="molecule type" value="Genomic_DNA"/>
</dbReference>
<name>A0ABP3YAR1_9BACT</name>
<keyword evidence="1" id="KW-0489">Methyltransferase</keyword>
<evidence type="ECO:0000313" key="2">
    <source>
        <dbReference type="Proteomes" id="UP001500469"/>
    </source>
</evidence>
<keyword evidence="2" id="KW-1185">Reference proteome</keyword>
<comment type="caution">
    <text evidence="1">The sequence shown here is derived from an EMBL/GenBank/DDBJ whole genome shotgun (WGS) entry which is preliminary data.</text>
</comment>
<gene>
    <name evidence="1" type="ORF">GCM10009119_02370</name>
</gene>
<sequence length="317" mass="36698">MDGYFCPQNMEELNKRTICPACGNGLDNVFFTGSERMFGLGGEFPYGECARCTAVFIREVPIDLGSYYSGNYYSFREFRQSGTVGRMLKKMRYKAYQRGISLKDPVYFRWLSLLRGKPSDRIADIGCGNGQLLGELSYCGFQTLHGYDPFLDSSRDYSGFSLRKTDYFDIEERYDILMFHHSLEHLADPAAVFGMLEKILNPGGRVLIRVPVTDGQVWKEEREYWFQLDAPRHLFIPSTKSIQLMADRFGLELYESEFDSLDNQFWGTELYKRGKPFAGTDIKKEFTSKELNSFGDKAKLYNQKQQGDQACFYLRKR</sequence>
<dbReference type="SUPFAM" id="SSF53335">
    <property type="entry name" value="S-adenosyl-L-methionine-dependent methyltransferases"/>
    <property type="match status" value="1"/>
</dbReference>
<dbReference type="CDD" id="cd02440">
    <property type="entry name" value="AdoMet_MTases"/>
    <property type="match status" value="1"/>
</dbReference>
<evidence type="ECO:0000313" key="1">
    <source>
        <dbReference type="EMBL" id="GAA0877269.1"/>
    </source>
</evidence>
<organism evidence="1 2">
    <name type="scientific">Algoriphagus jejuensis</name>
    <dbReference type="NCBI Taxonomy" id="419934"/>
    <lineage>
        <taxon>Bacteria</taxon>
        <taxon>Pseudomonadati</taxon>
        <taxon>Bacteroidota</taxon>
        <taxon>Cytophagia</taxon>
        <taxon>Cytophagales</taxon>
        <taxon>Cyclobacteriaceae</taxon>
        <taxon>Algoriphagus</taxon>
    </lineage>
</organism>
<dbReference type="GO" id="GO:0008168">
    <property type="term" value="F:methyltransferase activity"/>
    <property type="evidence" value="ECO:0007669"/>
    <property type="project" value="UniProtKB-KW"/>
</dbReference>
<dbReference type="GO" id="GO:0032259">
    <property type="term" value="P:methylation"/>
    <property type="evidence" value="ECO:0007669"/>
    <property type="project" value="UniProtKB-KW"/>
</dbReference>
<proteinExistence type="predicted"/>
<protein>
    <submittedName>
        <fullName evidence="1">Class I SAM-dependent methyltransferase</fullName>
    </submittedName>
</protein>
<reference evidence="2" key="1">
    <citation type="journal article" date="2019" name="Int. J. Syst. Evol. Microbiol.">
        <title>The Global Catalogue of Microorganisms (GCM) 10K type strain sequencing project: providing services to taxonomists for standard genome sequencing and annotation.</title>
        <authorList>
            <consortium name="The Broad Institute Genomics Platform"/>
            <consortium name="The Broad Institute Genome Sequencing Center for Infectious Disease"/>
            <person name="Wu L."/>
            <person name="Ma J."/>
        </authorList>
    </citation>
    <scope>NUCLEOTIDE SEQUENCE [LARGE SCALE GENOMIC DNA]</scope>
    <source>
        <strain evidence="2">JCM 16112</strain>
    </source>
</reference>